<evidence type="ECO:0000259" key="9">
    <source>
        <dbReference type="PROSITE" id="PS50222"/>
    </source>
</evidence>
<dbReference type="EnsemblProtists" id="EKX52926">
    <property type="protein sequence ID" value="EKX52926"/>
    <property type="gene ID" value="GUITHDRAFT_101379"/>
</dbReference>
<name>L1JWH8_GUITC</name>
<evidence type="ECO:0000256" key="1">
    <source>
        <dbReference type="ARBA" id="ARBA00004138"/>
    </source>
</evidence>
<comment type="similarity">
    <text evidence="2">Belongs to the RPGRIP1 family.</text>
</comment>
<keyword evidence="5" id="KW-0966">Cell projection</keyword>
<dbReference type="InterPro" id="IPR031139">
    <property type="entry name" value="RPGRIP1_fam"/>
</dbReference>
<dbReference type="GO" id="GO:0005509">
    <property type="term" value="F:calcium ion binding"/>
    <property type="evidence" value="ECO:0007669"/>
    <property type="project" value="InterPro"/>
</dbReference>
<gene>
    <name evidence="10" type="ORF">GUITHDRAFT_101379</name>
</gene>
<dbReference type="InterPro" id="IPR000008">
    <property type="entry name" value="C2_dom"/>
</dbReference>
<dbReference type="HOGENOM" id="CLU_235671_0_0_1"/>
<evidence type="ECO:0000256" key="4">
    <source>
        <dbReference type="ARBA" id="ARBA00023069"/>
    </source>
</evidence>
<evidence type="ECO:0000256" key="5">
    <source>
        <dbReference type="ARBA" id="ARBA00023273"/>
    </source>
</evidence>
<evidence type="ECO:0000313" key="10">
    <source>
        <dbReference type="EMBL" id="EKX52926.1"/>
    </source>
</evidence>
<dbReference type="InterPro" id="IPR021656">
    <property type="entry name" value="C2-C2_1"/>
</dbReference>
<evidence type="ECO:0000256" key="6">
    <source>
        <dbReference type="SAM" id="Coils"/>
    </source>
</evidence>
<feature type="compositionally biased region" description="Low complexity" evidence="7">
    <location>
        <begin position="149"/>
        <end position="165"/>
    </location>
</feature>
<dbReference type="STRING" id="905079.L1JWH8"/>
<feature type="region of interest" description="Disordered" evidence="7">
    <location>
        <begin position="133"/>
        <end position="166"/>
    </location>
</feature>
<comment type="subcellular location">
    <subcellularLocation>
        <location evidence="1">Cell projection</location>
        <location evidence="1">Cilium</location>
    </subcellularLocation>
</comment>
<dbReference type="GO" id="GO:0005856">
    <property type="term" value="C:cytoskeleton"/>
    <property type="evidence" value="ECO:0007669"/>
    <property type="project" value="UniProtKB-ARBA"/>
</dbReference>
<dbReference type="OrthoDB" id="2133912at2759"/>
<evidence type="ECO:0000256" key="2">
    <source>
        <dbReference type="ARBA" id="ARBA00006042"/>
    </source>
</evidence>
<dbReference type="Pfam" id="PF00168">
    <property type="entry name" value="C2"/>
    <property type="match status" value="1"/>
</dbReference>
<dbReference type="Gene3D" id="1.10.238.10">
    <property type="entry name" value="EF-hand"/>
    <property type="match status" value="1"/>
</dbReference>
<keyword evidence="4" id="KW-0969">Cilium</keyword>
<evidence type="ECO:0000256" key="3">
    <source>
        <dbReference type="ARBA" id="ARBA00023054"/>
    </source>
</evidence>
<dbReference type="KEGG" id="gtt:GUITHDRAFT_101379"/>
<reference evidence="12" key="2">
    <citation type="submission" date="2012-11" db="EMBL/GenBank/DDBJ databases">
        <authorList>
            <person name="Kuo A."/>
            <person name="Curtis B.A."/>
            <person name="Tanifuji G."/>
            <person name="Burki F."/>
            <person name="Gruber A."/>
            <person name="Irimia M."/>
            <person name="Maruyama S."/>
            <person name="Arias M.C."/>
            <person name="Ball S.G."/>
            <person name="Gile G.H."/>
            <person name="Hirakawa Y."/>
            <person name="Hopkins J.F."/>
            <person name="Rensing S.A."/>
            <person name="Schmutz J."/>
            <person name="Symeonidi A."/>
            <person name="Elias M."/>
            <person name="Eveleigh R.J."/>
            <person name="Herman E.K."/>
            <person name="Klute M.J."/>
            <person name="Nakayama T."/>
            <person name="Obornik M."/>
            <person name="Reyes-Prieto A."/>
            <person name="Armbrust E.V."/>
            <person name="Aves S.J."/>
            <person name="Beiko R.G."/>
            <person name="Coutinho P."/>
            <person name="Dacks J.B."/>
            <person name="Durnford D.G."/>
            <person name="Fast N.M."/>
            <person name="Green B.R."/>
            <person name="Grisdale C."/>
            <person name="Hempe F."/>
            <person name="Henrissat B."/>
            <person name="Hoppner M.P."/>
            <person name="Ishida K.-I."/>
            <person name="Kim E."/>
            <person name="Koreny L."/>
            <person name="Kroth P.G."/>
            <person name="Liu Y."/>
            <person name="Malik S.-B."/>
            <person name="Maier U.G."/>
            <person name="McRose D."/>
            <person name="Mock T."/>
            <person name="Neilson J.A."/>
            <person name="Onodera N.T."/>
            <person name="Poole A.M."/>
            <person name="Pritham E.J."/>
            <person name="Richards T.A."/>
            <person name="Rocap G."/>
            <person name="Roy S.W."/>
            <person name="Sarai C."/>
            <person name="Schaack S."/>
            <person name="Shirato S."/>
            <person name="Slamovits C.H."/>
            <person name="Spencer D.F."/>
            <person name="Suzuki S."/>
            <person name="Worden A.Z."/>
            <person name="Zauner S."/>
            <person name="Barry K."/>
            <person name="Bell C."/>
            <person name="Bharti A.K."/>
            <person name="Crow J.A."/>
            <person name="Grimwood J."/>
            <person name="Kramer R."/>
            <person name="Lindquist E."/>
            <person name="Lucas S."/>
            <person name="Salamov A."/>
            <person name="McFadden G.I."/>
            <person name="Lane C.E."/>
            <person name="Keeling P.J."/>
            <person name="Gray M.W."/>
            <person name="Grigoriev I.V."/>
            <person name="Archibald J.M."/>
        </authorList>
    </citation>
    <scope>NUCLEOTIDE SEQUENCE</scope>
    <source>
        <strain evidence="12">CCMP2712</strain>
    </source>
</reference>
<dbReference type="InterPro" id="IPR035892">
    <property type="entry name" value="C2_domain_sf"/>
</dbReference>
<feature type="coiled-coil region" evidence="6">
    <location>
        <begin position="589"/>
        <end position="623"/>
    </location>
</feature>
<evidence type="ECO:0000256" key="7">
    <source>
        <dbReference type="SAM" id="MobiDB-lite"/>
    </source>
</evidence>
<feature type="coiled-coil region" evidence="6">
    <location>
        <begin position="175"/>
        <end position="381"/>
    </location>
</feature>
<dbReference type="CDD" id="cd00030">
    <property type="entry name" value="C2"/>
    <property type="match status" value="1"/>
</dbReference>
<reference evidence="10 12" key="1">
    <citation type="journal article" date="2012" name="Nature">
        <title>Algal genomes reveal evolutionary mosaicism and the fate of nucleomorphs.</title>
        <authorList>
            <consortium name="DOE Joint Genome Institute"/>
            <person name="Curtis B.A."/>
            <person name="Tanifuji G."/>
            <person name="Burki F."/>
            <person name="Gruber A."/>
            <person name="Irimia M."/>
            <person name="Maruyama S."/>
            <person name="Arias M.C."/>
            <person name="Ball S.G."/>
            <person name="Gile G.H."/>
            <person name="Hirakawa Y."/>
            <person name="Hopkins J.F."/>
            <person name="Kuo A."/>
            <person name="Rensing S.A."/>
            <person name="Schmutz J."/>
            <person name="Symeonidi A."/>
            <person name="Elias M."/>
            <person name="Eveleigh R.J."/>
            <person name="Herman E.K."/>
            <person name="Klute M.J."/>
            <person name="Nakayama T."/>
            <person name="Obornik M."/>
            <person name="Reyes-Prieto A."/>
            <person name="Armbrust E.V."/>
            <person name="Aves S.J."/>
            <person name="Beiko R.G."/>
            <person name="Coutinho P."/>
            <person name="Dacks J.B."/>
            <person name="Durnford D.G."/>
            <person name="Fast N.M."/>
            <person name="Green B.R."/>
            <person name="Grisdale C.J."/>
            <person name="Hempel F."/>
            <person name="Henrissat B."/>
            <person name="Hoppner M.P."/>
            <person name="Ishida K."/>
            <person name="Kim E."/>
            <person name="Koreny L."/>
            <person name="Kroth P.G."/>
            <person name="Liu Y."/>
            <person name="Malik S.B."/>
            <person name="Maier U.G."/>
            <person name="McRose D."/>
            <person name="Mock T."/>
            <person name="Neilson J.A."/>
            <person name="Onodera N.T."/>
            <person name="Poole A.M."/>
            <person name="Pritham E.J."/>
            <person name="Richards T.A."/>
            <person name="Rocap G."/>
            <person name="Roy S.W."/>
            <person name="Sarai C."/>
            <person name="Schaack S."/>
            <person name="Shirato S."/>
            <person name="Slamovits C.H."/>
            <person name="Spencer D.F."/>
            <person name="Suzuki S."/>
            <person name="Worden A.Z."/>
            <person name="Zauner S."/>
            <person name="Barry K."/>
            <person name="Bell C."/>
            <person name="Bharti A.K."/>
            <person name="Crow J.A."/>
            <person name="Grimwood J."/>
            <person name="Kramer R."/>
            <person name="Lindquist E."/>
            <person name="Lucas S."/>
            <person name="Salamov A."/>
            <person name="McFadden G.I."/>
            <person name="Lane C.E."/>
            <person name="Keeling P.J."/>
            <person name="Gray M.W."/>
            <person name="Grigoriev I.V."/>
            <person name="Archibald J.M."/>
        </authorList>
    </citation>
    <scope>NUCLEOTIDE SEQUENCE</scope>
    <source>
        <strain evidence="10 12">CCMP2712</strain>
    </source>
</reference>
<dbReference type="Pfam" id="PF11618">
    <property type="entry name" value="C2-C2_1"/>
    <property type="match status" value="1"/>
</dbReference>
<dbReference type="Gene3D" id="2.60.40.150">
    <property type="entry name" value="C2 domain"/>
    <property type="match status" value="3"/>
</dbReference>
<dbReference type="PROSITE" id="PS50222">
    <property type="entry name" value="EF_HAND_2"/>
    <property type="match status" value="1"/>
</dbReference>
<dbReference type="SUPFAM" id="SSF47473">
    <property type="entry name" value="EF-hand"/>
    <property type="match status" value="1"/>
</dbReference>
<dbReference type="GO" id="GO:1905515">
    <property type="term" value="P:non-motile cilium assembly"/>
    <property type="evidence" value="ECO:0007669"/>
    <property type="project" value="TreeGrafter"/>
</dbReference>
<protein>
    <submittedName>
        <fullName evidence="10 11">Uncharacterized protein</fullName>
    </submittedName>
</protein>
<dbReference type="InterPro" id="IPR002048">
    <property type="entry name" value="EF_hand_dom"/>
</dbReference>
<dbReference type="PANTHER" id="PTHR14240">
    <property type="entry name" value="RETINITIS PIGMENTOSA GTPASE REGULATOR-INTERACTING PROTEIN"/>
    <property type="match status" value="1"/>
</dbReference>
<evidence type="ECO:0000259" key="8">
    <source>
        <dbReference type="PROSITE" id="PS50004"/>
    </source>
</evidence>
<feature type="domain" description="C2" evidence="8">
    <location>
        <begin position="794"/>
        <end position="922"/>
    </location>
</feature>
<dbReference type="PaxDb" id="55529-EKX52926"/>
<dbReference type="GO" id="GO:0035869">
    <property type="term" value="C:ciliary transition zone"/>
    <property type="evidence" value="ECO:0007669"/>
    <property type="project" value="TreeGrafter"/>
</dbReference>
<dbReference type="SUPFAM" id="SSF49562">
    <property type="entry name" value="C2 domain (Calcium/lipid-binding domain, CaLB)"/>
    <property type="match status" value="2"/>
</dbReference>
<keyword evidence="12" id="KW-1185">Reference proteome</keyword>
<dbReference type="RefSeq" id="XP_005839906.1">
    <property type="nucleotide sequence ID" value="XM_005839849.1"/>
</dbReference>
<dbReference type="Proteomes" id="UP000011087">
    <property type="component" value="Unassembled WGS sequence"/>
</dbReference>
<feature type="region of interest" description="Disordered" evidence="7">
    <location>
        <begin position="939"/>
        <end position="969"/>
    </location>
</feature>
<dbReference type="PROSITE" id="PS50004">
    <property type="entry name" value="C2"/>
    <property type="match status" value="1"/>
</dbReference>
<sequence length="1908" mass="215542">MYGCFDLIGLLYQVGLNNSVDDPQAEVKMRVERDDARMEEKIRTVNMETKSWDDILIHEKEENKRLYQQKKDLAEREKNLAARIALLSEQKKSLDDGKSVDAVSRDSKVIALQDKLAALTQQQKELELKLSAAQRKSLPATPEGKKRPASAGAHKQAAPAQAMAQGDPHDARFVINDLKQKILQTNIQIKNLEEEKAMADLDSTLNLYSNNALSNENDLKEFERLKEELKNREAKYILAKSRFDSLDQEYKEYLEKHKELMNQADDVQKQIMDQQKQQRAVEAQIKQLKLRRDHETDLKSILEDMKEELSLLKEENQKLKEDSMSGESIIAQSEVQSKEVVKLQEENETLLQSIKDNQTRAEELKTQLADAKEIQSKLAKEVKAREKEMMEMMKTHESLTNSLREFMQSAEEGKDAADLLHNSSIIPGSSEKPTKAQEEEGALRALEQVMEHVEAKGMRPSTLFTGWDDNSDGFVSQEIFVEGMMALRAGLQREEVRRLFKKYLSNAERSELSEDEFHKMMQDGEEALARKKEAAAGGGEDVNRLKAEIRKLRAVNGQLLQEKDEMFQKLKEADRMRKSTVKSGELESAERLRDLQTRQAAEIRKLEEELSLARYNEKDLERLVEARNLSESHDKTSASLSSKKTNCLILNLSSFKLEEWKDEEPTTFFSIDFFAHETQVTNPVTGLEVSLGWSREFELEVDDVFLEYVERESIILDLMRRTSGEVPFSRMASADVRLAPLMEDAGILNQRLELFGIDGKKLGYVVVNIRMKDSIAPLVASYRRIKDRTSEAASMEAAAFFRHISVPLDQIVLNVIVVRCQGLRSSRYGVLPWPYVQYELPGSGEDPHTTKTVEKEGNPVYEDRRSWRLKSPATAFALRDLELEVFVFDDNETDDLQAFVGLAKVSLAQLFQQDSPKIDGDFRLQDSRGAENGTISLQISWSRSETSSPAPFPVEGSEKKAAPKEASPQDSMKKFFDLISRRGQDHLKSFDEIDAKKDGIIDEDEFMAEMEKHSSSISKSEAKSLFQHMRERRGAIDVASWHLNSLPTLKTAIITANPPEIEGNIVFLLKNLSFNTDLLSVCDLLKFEVEVSRLEDRKQTSRVYETPSRDKSLSTFEKFAIRVGQEQDVVTRLEPIFSQSSTSEVHLTLAVKGVTFDRVLQEKQVLATCRLDLKKLWREGKDREELASPIMDARQHEVGTVRGSLYLMQPLSKIEKLVTKAAEAEQKAAKQSVSSSFSKLKPGTGHIQLQLQQISLQDPSDPAIKEAGANLCVSANFFDLQTAEEEWKQRSSSFDLPQSLHLNHMIEFPIDAEHNESHLNYFVRCLKADEDRDRGAIKVLLLNSPKDGGEEGGEAAKVLAVSQLSIFDLLHLRPEDNQELKCSARLLEPKTSRVMGEVVATLKLQNLNIFNFTSCTFSPHDLERHVGILLKSVALRPSAHVRDVERVSLVVDLEGCASYRSKAVFVKETSVDQKLRERLSLNEKILVDVDKYPLISSKLAAGRRMEVNITLISASDSSVVAELHETSLSLEQDLRDREFELKDKAGQVAAICKIDWLADKAVPAAGKVEVPTSKLGFTLKSLSLESGDQSKSEEVEDVVVELKVVGERVGDYKKAPLKELADSDETLNVDLSDLADTSSQKSWRDLISSKNSQQGNPMTLELIVSSSKGEQAEEMCRGRMEFGDWIAGDVEDREVKVDLKGKDDQGMGQARVSVQCQRALRTVGMRSQERKVEAATEASQYVSWTRKGLRHVLSEGDKSSNLSMAFKDGMLSNKFASNKGPVFLSVDLFQDDQLYSKGNDELAMQGTDAYLLQDRMTFGDSFLFPTGEKFVKNRERMLKRKESEELSIECLMYQEPWKAGTTCCARGSVTQKRWKESEGKKIQVELMDGNEVVAVASVEVYYKTCNLV</sequence>
<dbReference type="SMART" id="SM00239">
    <property type="entry name" value="C2"/>
    <property type="match status" value="1"/>
</dbReference>
<dbReference type="InterPro" id="IPR011992">
    <property type="entry name" value="EF-hand-dom_pair"/>
</dbReference>
<dbReference type="EMBL" id="JH992971">
    <property type="protein sequence ID" value="EKX52926.1"/>
    <property type="molecule type" value="Genomic_DNA"/>
</dbReference>
<reference evidence="11" key="3">
    <citation type="submission" date="2015-06" db="UniProtKB">
        <authorList>
            <consortium name="EnsemblProtists"/>
        </authorList>
    </citation>
    <scope>IDENTIFICATION</scope>
</reference>
<evidence type="ECO:0000313" key="11">
    <source>
        <dbReference type="EnsemblProtists" id="EKX52926"/>
    </source>
</evidence>
<organism evidence="10">
    <name type="scientific">Guillardia theta (strain CCMP2712)</name>
    <name type="common">Cryptophyte</name>
    <dbReference type="NCBI Taxonomy" id="905079"/>
    <lineage>
        <taxon>Eukaryota</taxon>
        <taxon>Cryptophyceae</taxon>
        <taxon>Pyrenomonadales</taxon>
        <taxon>Geminigeraceae</taxon>
        <taxon>Guillardia</taxon>
    </lineage>
</organism>
<evidence type="ECO:0000313" key="12">
    <source>
        <dbReference type="Proteomes" id="UP000011087"/>
    </source>
</evidence>
<dbReference type="PANTHER" id="PTHR14240:SF1">
    <property type="entry name" value="PROTEIN FANTOM-RELATED"/>
    <property type="match status" value="1"/>
</dbReference>
<proteinExistence type="inferred from homology"/>
<keyword evidence="3 6" id="KW-0175">Coiled coil</keyword>
<accession>L1JWH8</accession>
<dbReference type="eggNOG" id="ENOG502R3GU">
    <property type="taxonomic scope" value="Eukaryota"/>
</dbReference>
<dbReference type="GeneID" id="17309571"/>
<feature type="domain" description="EF-hand" evidence="9">
    <location>
        <begin position="981"/>
        <end position="1016"/>
    </location>
</feature>
<feature type="compositionally biased region" description="Polar residues" evidence="7">
    <location>
        <begin position="939"/>
        <end position="949"/>
    </location>
</feature>